<dbReference type="Gene3D" id="3.90.1300.10">
    <property type="entry name" value="Amidase signature (AS) domain"/>
    <property type="match status" value="1"/>
</dbReference>
<dbReference type="Proteomes" id="UP000567293">
    <property type="component" value="Unassembled WGS sequence"/>
</dbReference>
<sequence length="283" mass="31768">FCNVVGIRPSPGRVPNPPTTLGWFTLSVDGPVARTVADCAFFLSVLAGFDRRSPISIDQSGSQFANSLGRDFRGVRVAMFKDLGLPWEPAVRDAVKAQRSILESLGCIVEEAEPDFTDANESFLLWRHWSIELSFGDILEANADKLNQYVHWHVHEGRKLTGPQLARIEAKRTELYQRMRQFMEKYEFFVLPVSQVLPFDVNTHYPTEIAGVKMETYMAWMKSAYYISAVGNPAMSVPCAFSEGGLPIGVQIVGRHHDDWGVLQMGYAFEQATNIGKRRPPIV</sequence>
<dbReference type="InterPro" id="IPR036928">
    <property type="entry name" value="AS_sf"/>
</dbReference>
<evidence type="ECO:0000313" key="3">
    <source>
        <dbReference type="Proteomes" id="UP000567293"/>
    </source>
</evidence>
<dbReference type="Pfam" id="PF01425">
    <property type="entry name" value="Amidase"/>
    <property type="match status" value="1"/>
</dbReference>
<feature type="domain" description="Amidase" evidence="1">
    <location>
        <begin position="1"/>
        <end position="262"/>
    </location>
</feature>
<organism evidence="2 3">
    <name type="scientific">Candidatus Acidiferrum panamense</name>
    <dbReference type="NCBI Taxonomy" id="2741543"/>
    <lineage>
        <taxon>Bacteria</taxon>
        <taxon>Pseudomonadati</taxon>
        <taxon>Acidobacteriota</taxon>
        <taxon>Terriglobia</taxon>
        <taxon>Candidatus Acidiferrales</taxon>
        <taxon>Candidatus Acidiferrum</taxon>
    </lineage>
</organism>
<dbReference type="InterPro" id="IPR023631">
    <property type="entry name" value="Amidase_dom"/>
</dbReference>
<dbReference type="SUPFAM" id="SSF75304">
    <property type="entry name" value="Amidase signature (AS) enzymes"/>
    <property type="match status" value="1"/>
</dbReference>
<proteinExistence type="predicted"/>
<dbReference type="PANTHER" id="PTHR11895">
    <property type="entry name" value="TRANSAMIDASE"/>
    <property type="match status" value="1"/>
</dbReference>
<reference evidence="2" key="1">
    <citation type="submission" date="2020-06" db="EMBL/GenBank/DDBJ databases">
        <title>Legume-microbial interactions unlock mineral nutrients during tropical forest succession.</title>
        <authorList>
            <person name="Epihov D.Z."/>
        </authorList>
    </citation>
    <scope>NUCLEOTIDE SEQUENCE [LARGE SCALE GENOMIC DNA]</scope>
    <source>
        <strain evidence="2">Pan2503</strain>
    </source>
</reference>
<dbReference type="GO" id="GO:0003824">
    <property type="term" value="F:catalytic activity"/>
    <property type="evidence" value="ECO:0007669"/>
    <property type="project" value="InterPro"/>
</dbReference>
<dbReference type="PANTHER" id="PTHR11895:SF76">
    <property type="entry name" value="INDOLEACETAMIDE HYDROLASE"/>
    <property type="match status" value="1"/>
</dbReference>
<keyword evidence="3" id="KW-1185">Reference proteome</keyword>
<dbReference type="InterPro" id="IPR000120">
    <property type="entry name" value="Amidase"/>
</dbReference>
<evidence type="ECO:0000313" key="2">
    <source>
        <dbReference type="EMBL" id="MBA0087627.1"/>
    </source>
</evidence>
<protein>
    <submittedName>
        <fullName evidence="2">Amidase</fullName>
    </submittedName>
</protein>
<feature type="non-terminal residue" evidence="2">
    <location>
        <position position="1"/>
    </location>
</feature>
<comment type="caution">
    <text evidence="2">The sequence shown here is derived from an EMBL/GenBank/DDBJ whole genome shotgun (WGS) entry which is preliminary data.</text>
</comment>
<dbReference type="EMBL" id="JACDQQ010002099">
    <property type="protein sequence ID" value="MBA0087627.1"/>
    <property type="molecule type" value="Genomic_DNA"/>
</dbReference>
<accession>A0A7V8NUI2</accession>
<dbReference type="AlphaFoldDB" id="A0A7V8NUI2"/>
<evidence type="ECO:0000259" key="1">
    <source>
        <dbReference type="Pfam" id="PF01425"/>
    </source>
</evidence>
<gene>
    <name evidence="2" type="ORF">HRJ53_21795</name>
</gene>
<name>A0A7V8NUI2_9BACT</name>